<evidence type="ECO:0000313" key="1">
    <source>
        <dbReference type="EMBL" id="QEV20865.1"/>
    </source>
</evidence>
<dbReference type="Proteomes" id="UP000326553">
    <property type="component" value="Chromosome"/>
</dbReference>
<dbReference type="OrthoDB" id="7466251at2"/>
<organism evidence="1 2">
    <name type="scientific">Streptomyces alboniger</name>
    <dbReference type="NCBI Taxonomy" id="132473"/>
    <lineage>
        <taxon>Bacteria</taxon>
        <taxon>Bacillati</taxon>
        <taxon>Actinomycetota</taxon>
        <taxon>Actinomycetes</taxon>
        <taxon>Kitasatosporales</taxon>
        <taxon>Streptomycetaceae</taxon>
        <taxon>Streptomyces</taxon>
        <taxon>Streptomyces aurantiacus group</taxon>
    </lineage>
</organism>
<dbReference type="KEGG" id="salw:CP975_27935"/>
<sequence>MDDDEHAAAWRRIGSADGSITLATACRACAADLDIDCLGVTLVVGGELRLLAHVTDERARRLEDAQLTTGEGPCTEAYVRRALVEEADLERAFCRWPAFTQTAAEQRLRSVTALPLTTGPLRVGAVNLYRAAPGLLTARHKALARGYARILALLAVDEHPHLATAEYRPARPGPPGYPPSVHMAAGVLAEAYQLLPDDALARMRAHAFRHDQPLHQTADYVLTHHTLD</sequence>
<gene>
    <name evidence="1" type="ORF">CP975_27935</name>
</gene>
<accession>A0A5J6HW53</accession>
<dbReference type="AlphaFoldDB" id="A0A5J6HW53"/>
<dbReference type="EMBL" id="CP023695">
    <property type="protein sequence ID" value="QEV20865.1"/>
    <property type="molecule type" value="Genomic_DNA"/>
</dbReference>
<proteinExistence type="predicted"/>
<dbReference type="RefSeq" id="WP_150477471.1">
    <property type="nucleotide sequence ID" value="NZ_CP023695.1"/>
</dbReference>
<reference evidence="1 2" key="1">
    <citation type="submission" date="2017-09" db="EMBL/GenBank/DDBJ databases">
        <authorList>
            <person name="Lee N."/>
            <person name="Cho B.-K."/>
        </authorList>
    </citation>
    <scope>NUCLEOTIDE SEQUENCE [LARGE SCALE GENOMIC DNA]</scope>
    <source>
        <strain evidence="1 2">ATCC 12461</strain>
    </source>
</reference>
<evidence type="ECO:0000313" key="2">
    <source>
        <dbReference type="Proteomes" id="UP000326553"/>
    </source>
</evidence>
<dbReference type="Gene3D" id="3.30.450.40">
    <property type="match status" value="1"/>
</dbReference>
<dbReference type="InterPro" id="IPR029016">
    <property type="entry name" value="GAF-like_dom_sf"/>
</dbReference>
<keyword evidence="2" id="KW-1185">Reference proteome</keyword>
<dbReference type="SUPFAM" id="SSF55781">
    <property type="entry name" value="GAF domain-like"/>
    <property type="match status" value="1"/>
</dbReference>
<name>A0A5J6HW53_STRAD</name>
<protein>
    <submittedName>
        <fullName evidence="1">ANTAR domain-containing protein</fullName>
    </submittedName>
</protein>